<keyword evidence="1" id="KW-0812">Transmembrane</keyword>
<dbReference type="Proteomes" id="UP000469430">
    <property type="component" value="Unassembled WGS sequence"/>
</dbReference>
<feature type="transmembrane region" description="Helical" evidence="1">
    <location>
        <begin position="111"/>
        <end position="128"/>
    </location>
</feature>
<dbReference type="AlphaFoldDB" id="A0A6I4TT13"/>
<feature type="transmembrane region" description="Helical" evidence="1">
    <location>
        <begin position="33"/>
        <end position="52"/>
    </location>
</feature>
<accession>A0A6I4TT13</accession>
<feature type="transmembrane region" description="Helical" evidence="1">
    <location>
        <begin position="7"/>
        <end position="27"/>
    </location>
</feature>
<dbReference type="EMBL" id="WTYJ01000001">
    <property type="protein sequence ID" value="MXO99096.1"/>
    <property type="molecule type" value="Genomic_DNA"/>
</dbReference>
<gene>
    <name evidence="2" type="ORF">GRI97_08855</name>
</gene>
<evidence type="ECO:0000313" key="3">
    <source>
        <dbReference type="Proteomes" id="UP000469430"/>
    </source>
</evidence>
<proteinExistence type="predicted"/>
<keyword evidence="1" id="KW-0472">Membrane</keyword>
<keyword evidence="3" id="KW-1185">Reference proteome</keyword>
<organism evidence="2 3">
    <name type="scientific">Croceibacterium xixiisoli</name>
    <dbReference type="NCBI Taxonomy" id="1476466"/>
    <lineage>
        <taxon>Bacteria</taxon>
        <taxon>Pseudomonadati</taxon>
        <taxon>Pseudomonadota</taxon>
        <taxon>Alphaproteobacteria</taxon>
        <taxon>Sphingomonadales</taxon>
        <taxon>Erythrobacteraceae</taxon>
        <taxon>Croceibacterium</taxon>
    </lineage>
</organism>
<dbReference type="RefSeq" id="WP_161390673.1">
    <property type="nucleotide sequence ID" value="NZ_JBHSCP010000001.1"/>
</dbReference>
<protein>
    <submittedName>
        <fullName evidence="2">Uncharacterized protein</fullName>
    </submittedName>
</protein>
<name>A0A6I4TT13_9SPHN</name>
<reference evidence="2 3" key="1">
    <citation type="submission" date="2019-12" db="EMBL/GenBank/DDBJ databases">
        <title>Genomic-based taxomic classification of the family Erythrobacteraceae.</title>
        <authorList>
            <person name="Xu L."/>
        </authorList>
    </citation>
    <scope>NUCLEOTIDE SEQUENCE [LARGE SCALE GENOMIC DNA]</scope>
    <source>
        <strain evidence="2 3">S36</strain>
    </source>
</reference>
<evidence type="ECO:0000256" key="1">
    <source>
        <dbReference type="SAM" id="Phobius"/>
    </source>
</evidence>
<feature type="transmembrane region" description="Helical" evidence="1">
    <location>
        <begin position="86"/>
        <end position="105"/>
    </location>
</feature>
<comment type="caution">
    <text evidence="2">The sequence shown here is derived from an EMBL/GenBank/DDBJ whole genome shotgun (WGS) entry which is preliminary data.</text>
</comment>
<sequence length="138" mass="14636">MTPNRIFWGVMGLIGAIAASVLLADAIGKSTDSVLLVTLFGALIAGFARIVLRPYWDRIMAEGFLGAFDVADADDVDIKSPFGSDVTTLFLGLLLIFAGGLAMPWQPHFPLALSGGAMIGWQVGGLFYRGEREDDAGT</sequence>
<evidence type="ECO:0000313" key="2">
    <source>
        <dbReference type="EMBL" id="MXO99096.1"/>
    </source>
</evidence>
<keyword evidence="1" id="KW-1133">Transmembrane helix</keyword>